<organism evidence="2 3">
    <name type="scientific">Marasmius tenuissimus</name>
    <dbReference type="NCBI Taxonomy" id="585030"/>
    <lineage>
        <taxon>Eukaryota</taxon>
        <taxon>Fungi</taxon>
        <taxon>Dikarya</taxon>
        <taxon>Basidiomycota</taxon>
        <taxon>Agaricomycotina</taxon>
        <taxon>Agaricomycetes</taxon>
        <taxon>Agaricomycetidae</taxon>
        <taxon>Agaricales</taxon>
        <taxon>Marasmiineae</taxon>
        <taxon>Marasmiaceae</taxon>
        <taxon>Marasmius</taxon>
    </lineage>
</organism>
<protein>
    <submittedName>
        <fullName evidence="2">Proteasome-interacting protein cic1</fullName>
    </submittedName>
</protein>
<feature type="compositionally biased region" description="Low complexity" evidence="1">
    <location>
        <begin position="428"/>
        <end position="446"/>
    </location>
</feature>
<evidence type="ECO:0000313" key="2">
    <source>
        <dbReference type="EMBL" id="KAL0065989.1"/>
    </source>
</evidence>
<name>A0ABR2ZXV1_9AGAR</name>
<feature type="compositionally biased region" description="Acidic residues" evidence="1">
    <location>
        <begin position="265"/>
        <end position="282"/>
    </location>
</feature>
<dbReference type="SUPFAM" id="SSF56808">
    <property type="entry name" value="Ribosomal protein L1"/>
    <property type="match status" value="1"/>
</dbReference>
<accession>A0ABR2ZXV1</accession>
<dbReference type="InterPro" id="IPR023674">
    <property type="entry name" value="Ribosomal_uL1-like"/>
</dbReference>
<sequence length="631" mass="67969">MAKDKDQLIDSRVSESQCKKAVDALHDWTSKKATKDAENELLPGKEPAIWLCVAVKQSPSGMSFKPVRIPIVHPIVDPRTNNVCLLTKDPQREYKDLLESHDIKFISRVVGLAKLKGKFNAFEARRALLKENGLFLADQSIIPLLPKLLGNKWFAAKKQPIPVCMTRKDLKAELVRAINSTYMNQNKGTSISIKIGTLSQKPSQILANLKSAIPAVASHIKGGEAGWENIQSLGIKTNSSVYLPIWSCALDDAEGGRWAGLTVADEGDGDIEMGGDEEESGDEPPVPEKKPVAKAVVEKGKKKRSAEDDDEVAPETAKPKKKAKSQDSPTVPEAAPAQPKKRKTAEVPEPTPAAVDEKSSKKRRKSDFTATPTAPIVSEATTEVTTPKKSKKKADVVAAPTAMEVDPTPATVTPPTETKSKKKKKADAGAAAEPADLPDTDATLSQSKKKKKAAADLPEEPPATAAVLAEAPKTEEKKKKRKDRKSVSAEDAPVSESLPHPAPAPTTLDEATPTKKSRKEKRKSISSAETAPEPVVEVTKEVEVEEAVVEGGASEEKTEKKKRRKVKKTAQAKVDVEEIVAIPEQASILNKQEMKQKKAASAVGGRKKEKVVKSKAGKSAKDALLGKKAAQ</sequence>
<dbReference type="Proteomes" id="UP001437256">
    <property type="component" value="Unassembled WGS sequence"/>
</dbReference>
<evidence type="ECO:0000256" key="1">
    <source>
        <dbReference type="SAM" id="MobiDB-lite"/>
    </source>
</evidence>
<gene>
    <name evidence="2" type="primary">CIC1</name>
    <name evidence="2" type="ORF">AAF712_006978</name>
</gene>
<feature type="region of interest" description="Disordered" evidence="1">
    <location>
        <begin position="599"/>
        <end position="631"/>
    </location>
</feature>
<reference evidence="2 3" key="1">
    <citation type="submission" date="2024-05" db="EMBL/GenBank/DDBJ databases">
        <title>A draft genome resource for the thread blight pathogen Marasmius tenuissimus strain MS-2.</title>
        <authorList>
            <person name="Yulfo-Soto G.E."/>
            <person name="Baruah I.K."/>
            <person name="Amoako-Attah I."/>
            <person name="Bukari Y."/>
            <person name="Meinhardt L.W."/>
            <person name="Bailey B.A."/>
            <person name="Cohen S.P."/>
        </authorList>
    </citation>
    <scope>NUCLEOTIDE SEQUENCE [LARGE SCALE GENOMIC DNA]</scope>
    <source>
        <strain evidence="2 3">MS-2</strain>
    </source>
</reference>
<evidence type="ECO:0000313" key="3">
    <source>
        <dbReference type="Proteomes" id="UP001437256"/>
    </source>
</evidence>
<feature type="region of interest" description="Disordered" evidence="1">
    <location>
        <begin position="260"/>
        <end position="570"/>
    </location>
</feature>
<dbReference type="Gene3D" id="3.40.50.790">
    <property type="match status" value="1"/>
</dbReference>
<dbReference type="EMBL" id="JBBXMP010000040">
    <property type="protein sequence ID" value="KAL0065989.1"/>
    <property type="molecule type" value="Genomic_DNA"/>
</dbReference>
<dbReference type="GO" id="GO:0000502">
    <property type="term" value="C:proteasome complex"/>
    <property type="evidence" value="ECO:0007669"/>
    <property type="project" value="UniProtKB-KW"/>
</dbReference>
<feature type="compositionally biased region" description="Basic residues" evidence="1">
    <location>
        <begin position="560"/>
        <end position="570"/>
    </location>
</feature>
<keyword evidence="2" id="KW-0647">Proteasome</keyword>
<comment type="caution">
    <text evidence="2">The sequence shown here is derived from an EMBL/GenBank/DDBJ whole genome shotgun (WGS) entry which is preliminary data.</text>
</comment>
<feature type="compositionally biased region" description="Low complexity" evidence="1">
    <location>
        <begin position="525"/>
        <end position="537"/>
    </location>
</feature>
<dbReference type="CDD" id="cd00403">
    <property type="entry name" value="Ribosomal_L1"/>
    <property type="match status" value="1"/>
</dbReference>
<dbReference type="InterPro" id="IPR028364">
    <property type="entry name" value="Ribosomal_uL1/biogenesis"/>
</dbReference>
<keyword evidence="3" id="KW-1185">Reference proteome</keyword>
<feature type="compositionally biased region" description="Basic residues" evidence="1">
    <location>
        <begin position="605"/>
        <end position="618"/>
    </location>
</feature>
<feature type="compositionally biased region" description="Basic and acidic residues" evidence="1">
    <location>
        <begin position="286"/>
        <end position="299"/>
    </location>
</feature>
<proteinExistence type="predicted"/>
<dbReference type="Pfam" id="PF00687">
    <property type="entry name" value="Ribosomal_L1"/>
    <property type="match status" value="1"/>
</dbReference>
<feature type="compositionally biased region" description="Basic residues" evidence="1">
    <location>
        <begin position="515"/>
        <end position="524"/>
    </location>
</feature>
<dbReference type="InterPro" id="IPR016095">
    <property type="entry name" value="Ribosomal_uL1_3-a/b-sand"/>
</dbReference>
<feature type="compositionally biased region" description="Low complexity" evidence="1">
    <location>
        <begin position="407"/>
        <end position="417"/>
    </location>
</feature>